<feature type="region of interest" description="Disordered" evidence="1">
    <location>
        <begin position="1"/>
        <end position="47"/>
    </location>
</feature>
<name>A0AAN6YJI0_9PEZI</name>
<dbReference type="AlphaFoldDB" id="A0AAN6YJI0"/>
<protein>
    <submittedName>
        <fullName evidence="2">Uncharacterized protein</fullName>
    </submittedName>
</protein>
<gene>
    <name evidence="2" type="ORF">QBC38DRAFT_462634</name>
</gene>
<comment type="caution">
    <text evidence="2">The sequence shown here is derived from an EMBL/GenBank/DDBJ whole genome shotgun (WGS) entry which is preliminary data.</text>
</comment>
<keyword evidence="3" id="KW-1185">Reference proteome</keyword>
<dbReference type="EMBL" id="MU865807">
    <property type="protein sequence ID" value="KAK4220444.1"/>
    <property type="molecule type" value="Genomic_DNA"/>
</dbReference>
<accession>A0AAN6YJI0</accession>
<reference evidence="2" key="2">
    <citation type="submission" date="2023-05" db="EMBL/GenBank/DDBJ databases">
        <authorList>
            <consortium name="Lawrence Berkeley National Laboratory"/>
            <person name="Steindorff A."/>
            <person name="Hensen N."/>
            <person name="Bonometti L."/>
            <person name="Westerberg I."/>
            <person name="Brannstrom I.O."/>
            <person name="Guillou S."/>
            <person name="Cros-Aarteil S."/>
            <person name="Calhoun S."/>
            <person name="Haridas S."/>
            <person name="Kuo A."/>
            <person name="Mondo S."/>
            <person name="Pangilinan J."/>
            <person name="Riley R."/>
            <person name="Labutti K."/>
            <person name="Andreopoulos B."/>
            <person name="Lipzen A."/>
            <person name="Chen C."/>
            <person name="Yanf M."/>
            <person name="Daum C."/>
            <person name="Ng V."/>
            <person name="Clum A."/>
            <person name="Ohm R."/>
            <person name="Martin F."/>
            <person name="Silar P."/>
            <person name="Natvig D."/>
            <person name="Lalanne C."/>
            <person name="Gautier V."/>
            <person name="Ament-Velasquez S.L."/>
            <person name="Kruys A."/>
            <person name="Hutchinson M.I."/>
            <person name="Powell A.J."/>
            <person name="Barry K."/>
            <person name="Miller A.N."/>
            <person name="Grigoriev I.V."/>
            <person name="Debuchy R."/>
            <person name="Gladieux P."/>
            <person name="Thoren M.H."/>
            <person name="Johannesson H."/>
        </authorList>
    </citation>
    <scope>NUCLEOTIDE SEQUENCE</scope>
    <source>
        <strain evidence="2">CBS 990.96</strain>
    </source>
</reference>
<evidence type="ECO:0000256" key="1">
    <source>
        <dbReference type="SAM" id="MobiDB-lite"/>
    </source>
</evidence>
<feature type="non-terminal residue" evidence="2">
    <location>
        <position position="1"/>
    </location>
</feature>
<reference evidence="2" key="1">
    <citation type="journal article" date="2023" name="Mol. Phylogenet. Evol.">
        <title>Genome-scale phylogeny and comparative genomics of the fungal order Sordariales.</title>
        <authorList>
            <person name="Hensen N."/>
            <person name="Bonometti L."/>
            <person name="Westerberg I."/>
            <person name="Brannstrom I.O."/>
            <person name="Guillou S."/>
            <person name="Cros-Aarteil S."/>
            <person name="Calhoun S."/>
            <person name="Haridas S."/>
            <person name="Kuo A."/>
            <person name="Mondo S."/>
            <person name="Pangilinan J."/>
            <person name="Riley R."/>
            <person name="LaButti K."/>
            <person name="Andreopoulos B."/>
            <person name="Lipzen A."/>
            <person name="Chen C."/>
            <person name="Yan M."/>
            <person name="Daum C."/>
            <person name="Ng V."/>
            <person name="Clum A."/>
            <person name="Steindorff A."/>
            <person name="Ohm R.A."/>
            <person name="Martin F."/>
            <person name="Silar P."/>
            <person name="Natvig D.O."/>
            <person name="Lalanne C."/>
            <person name="Gautier V."/>
            <person name="Ament-Velasquez S.L."/>
            <person name="Kruys A."/>
            <person name="Hutchinson M.I."/>
            <person name="Powell A.J."/>
            <person name="Barry K."/>
            <person name="Miller A.N."/>
            <person name="Grigoriev I.V."/>
            <person name="Debuchy R."/>
            <person name="Gladieux P."/>
            <person name="Hiltunen Thoren M."/>
            <person name="Johannesson H."/>
        </authorList>
    </citation>
    <scope>NUCLEOTIDE SEQUENCE</scope>
    <source>
        <strain evidence="2">CBS 990.96</strain>
    </source>
</reference>
<sequence>RVTSNRSVNTIAQNDDDNRFESVSDRDEFRTTEDVGGPDMTETSSTALPQRLLLRMALSSASQRLSYQAEQVLKHSAINSSRKLLRSEATGSLARAPSPINPPKQPSFTRIDEPHTVGKSEGTEDDADNERPKRHHRERPKTLAANRNFIRWLSHKLEVTHHETSMRLQATIDDVYEKLDEDVTDNKAHYEERGW</sequence>
<evidence type="ECO:0000313" key="2">
    <source>
        <dbReference type="EMBL" id="KAK4220444.1"/>
    </source>
</evidence>
<organism evidence="2 3">
    <name type="scientific">Podospora fimiseda</name>
    <dbReference type="NCBI Taxonomy" id="252190"/>
    <lineage>
        <taxon>Eukaryota</taxon>
        <taxon>Fungi</taxon>
        <taxon>Dikarya</taxon>
        <taxon>Ascomycota</taxon>
        <taxon>Pezizomycotina</taxon>
        <taxon>Sordariomycetes</taxon>
        <taxon>Sordariomycetidae</taxon>
        <taxon>Sordariales</taxon>
        <taxon>Podosporaceae</taxon>
        <taxon>Podospora</taxon>
    </lineage>
</organism>
<feature type="compositionally biased region" description="Polar residues" evidence="1">
    <location>
        <begin position="1"/>
        <end position="13"/>
    </location>
</feature>
<proteinExistence type="predicted"/>
<feature type="compositionally biased region" description="Basic and acidic residues" evidence="1">
    <location>
        <begin position="16"/>
        <end position="33"/>
    </location>
</feature>
<dbReference type="Proteomes" id="UP001301958">
    <property type="component" value="Unassembled WGS sequence"/>
</dbReference>
<evidence type="ECO:0000313" key="3">
    <source>
        <dbReference type="Proteomes" id="UP001301958"/>
    </source>
</evidence>
<feature type="compositionally biased region" description="Basic and acidic residues" evidence="1">
    <location>
        <begin position="110"/>
        <end position="122"/>
    </location>
</feature>
<feature type="region of interest" description="Disordered" evidence="1">
    <location>
        <begin position="88"/>
        <end position="142"/>
    </location>
</feature>